<dbReference type="AlphaFoldDB" id="A0A5C1EA69"/>
<proteinExistence type="predicted"/>
<keyword evidence="2 4" id="KW-0479">Metal-binding</keyword>
<evidence type="ECO:0000259" key="6">
    <source>
        <dbReference type="PROSITE" id="PS51007"/>
    </source>
</evidence>
<dbReference type="InterPro" id="IPR009056">
    <property type="entry name" value="Cyt_c-like_dom"/>
</dbReference>
<dbReference type="EMBL" id="CP022579">
    <property type="protein sequence ID" value="QEL65575.1"/>
    <property type="molecule type" value="Genomic_DNA"/>
</dbReference>
<evidence type="ECO:0000256" key="3">
    <source>
        <dbReference type="ARBA" id="ARBA00023004"/>
    </source>
</evidence>
<evidence type="ECO:0000313" key="7">
    <source>
        <dbReference type="EMBL" id="QEL65575.1"/>
    </source>
</evidence>
<keyword evidence="1 4" id="KW-0349">Heme</keyword>
<feature type="domain" description="Cytochrome c" evidence="6">
    <location>
        <begin position="59"/>
        <end position="139"/>
    </location>
</feature>
<organism evidence="7 8">
    <name type="scientific">Oryzomicrobium terrae</name>
    <dbReference type="NCBI Taxonomy" id="1735038"/>
    <lineage>
        <taxon>Bacteria</taxon>
        <taxon>Pseudomonadati</taxon>
        <taxon>Pseudomonadota</taxon>
        <taxon>Betaproteobacteria</taxon>
        <taxon>Rhodocyclales</taxon>
        <taxon>Rhodocyclaceae</taxon>
        <taxon>Oryzomicrobium</taxon>
    </lineage>
</organism>
<feature type="signal peptide" evidence="5">
    <location>
        <begin position="1"/>
        <end position="50"/>
    </location>
</feature>
<dbReference type="Gene3D" id="1.10.760.10">
    <property type="entry name" value="Cytochrome c-like domain"/>
    <property type="match status" value="1"/>
</dbReference>
<evidence type="ECO:0000256" key="2">
    <source>
        <dbReference type="ARBA" id="ARBA00022723"/>
    </source>
</evidence>
<dbReference type="GO" id="GO:0009055">
    <property type="term" value="F:electron transfer activity"/>
    <property type="evidence" value="ECO:0007669"/>
    <property type="project" value="InterPro"/>
</dbReference>
<dbReference type="InterPro" id="IPR036909">
    <property type="entry name" value="Cyt_c-like_dom_sf"/>
</dbReference>
<dbReference type="PROSITE" id="PS51007">
    <property type="entry name" value="CYTC"/>
    <property type="match status" value="1"/>
</dbReference>
<sequence length="144" mass="15014">MPIPPFFPEPNAVTEAIAVFSRPSAPRRLAAALLLTGLCAALLAAPPARAAAEAGVSPAPARRAEIIRMVRQDCGSCHGMTFKGGLGPALTPEALAGKPMESLAATVFYGRKGTPMPPWSSMLSEAEATWVVQQLMRGFPDSGN</sequence>
<keyword evidence="8" id="KW-1185">Reference proteome</keyword>
<evidence type="ECO:0000256" key="4">
    <source>
        <dbReference type="PROSITE-ProRule" id="PRU00433"/>
    </source>
</evidence>
<feature type="chain" id="PRO_5023024887" evidence="5">
    <location>
        <begin position="51"/>
        <end position="144"/>
    </location>
</feature>
<dbReference type="GO" id="GO:0020037">
    <property type="term" value="F:heme binding"/>
    <property type="evidence" value="ECO:0007669"/>
    <property type="project" value="InterPro"/>
</dbReference>
<evidence type="ECO:0000256" key="1">
    <source>
        <dbReference type="ARBA" id="ARBA00022617"/>
    </source>
</evidence>
<evidence type="ECO:0000256" key="5">
    <source>
        <dbReference type="SAM" id="SignalP"/>
    </source>
</evidence>
<keyword evidence="3 4" id="KW-0408">Iron</keyword>
<evidence type="ECO:0000313" key="8">
    <source>
        <dbReference type="Proteomes" id="UP000323671"/>
    </source>
</evidence>
<dbReference type="SUPFAM" id="SSF46626">
    <property type="entry name" value="Cytochrome c"/>
    <property type="match status" value="1"/>
</dbReference>
<keyword evidence="5" id="KW-0732">Signal</keyword>
<dbReference type="Pfam" id="PF13442">
    <property type="entry name" value="Cytochrome_CBB3"/>
    <property type="match status" value="1"/>
</dbReference>
<dbReference type="Proteomes" id="UP000323671">
    <property type="component" value="Chromosome"/>
</dbReference>
<gene>
    <name evidence="7" type="primary">nirC</name>
    <name evidence="7" type="ORF">OTERR_20990</name>
</gene>
<protein>
    <submittedName>
        <fullName evidence="7">Cytochrome c55X</fullName>
    </submittedName>
</protein>
<accession>A0A5C1EA69</accession>
<reference evidence="7 8" key="1">
    <citation type="submission" date="2017-07" db="EMBL/GenBank/DDBJ databases">
        <title>Complete genome sequence of Oryzomicrobium terrae TPP412.</title>
        <authorList>
            <person name="Chiu L.-W."/>
            <person name="Lo K.-J."/>
            <person name="Tsai Y.-M."/>
            <person name="Lin S.-S."/>
            <person name="Kuo C.-H."/>
            <person name="Liu C.-T."/>
        </authorList>
    </citation>
    <scope>NUCLEOTIDE SEQUENCE [LARGE SCALE GENOMIC DNA]</scope>
    <source>
        <strain evidence="7 8">TPP412</strain>
    </source>
</reference>
<name>A0A5C1EA69_9RHOO</name>
<dbReference type="KEGG" id="otr:OTERR_20990"/>
<dbReference type="GO" id="GO:0046872">
    <property type="term" value="F:metal ion binding"/>
    <property type="evidence" value="ECO:0007669"/>
    <property type="project" value="UniProtKB-KW"/>
</dbReference>